<dbReference type="GO" id="GO:0016887">
    <property type="term" value="F:ATP hydrolysis activity"/>
    <property type="evidence" value="ECO:0007669"/>
    <property type="project" value="InterPro"/>
</dbReference>
<dbReference type="InterPro" id="IPR014762">
    <property type="entry name" value="DNA_mismatch_repair_CS"/>
</dbReference>
<evidence type="ECO:0000256" key="5">
    <source>
        <dbReference type="HAMAP-Rule" id="MF_00149"/>
    </source>
</evidence>
<keyword evidence="8" id="KW-0540">Nuclease</keyword>
<dbReference type="SMART" id="SM00853">
    <property type="entry name" value="MutL_C"/>
    <property type="match status" value="1"/>
</dbReference>
<dbReference type="GO" id="GO:0140664">
    <property type="term" value="F:ATP-dependent DNA damage sensor activity"/>
    <property type="evidence" value="ECO:0007669"/>
    <property type="project" value="InterPro"/>
</dbReference>
<dbReference type="SUPFAM" id="SSF55874">
    <property type="entry name" value="ATPase domain of HSP90 chaperone/DNA topoisomerase II/histidine kinase"/>
    <property type="match status" value="1"/>
</dbReference>
<dbReference type="InterPro" id="IPR013507">
    <property type="entry name" value="DNA_mismatch_S5_2-like"/>
</dbReference>
<dbReference type="PANTHER" id="PTHR10073">
    <property type="entry name" value="DNA MISMATCH REPAIR PROTEIN MLH, PMS, MUTL"/>
    <property type="match status" value="1"/>
</dbReference>
<dbReference type="Pfam" id="PF13589">
    <property type="entry name" value="HATPase_c_3"/>
    <property type="match status" value="1"/>
</dbReference>
<dbReference type="EMBL" id="DXHU01000016">
    <property type="protein sequence ID" value="HIV98917.1"/>
    <property type="molecule type" value="Genomic_DNA"/>
</dbReference>
<dbReference type="Gene3D" id="3.30.565.10">
    <property type="entry name" value="Histidine kinase-like ATPase, C-terminal domain"/>
    <property type="match status" value="1"/>
</dbReference>
<accession>A0A9D1PUP0</accession>
<evidence type="ECO:0000256" key="1">
    <source>
        <dbReference type="ARBA" id="ARBA00006082"/>
    </source>
</evidence>
<evidence type="ECO:0000256" key="3">
    <source>
        <dbReference type="ARBA" id="ARBA00022763"/>
    </source>
</evidence>
<comment type="caution">
    <text evidence="8">The sequence shown here is derived from an EMBL/GenBank/DDBJ whole genome shotgun (WGS) entry which is preliminary data.</text>
</comment>
<dbReference type="GO" id="GO:0005524">
    <property type="term" value="F:ATP binding"/>
    <property type="evidence" value="ECO:0007669"/>
    <property type="project" value="InterPro"/>
</dbReference>
<dbReference type="GO" id="GO:0004519">
    <property type="term" value="F:endonuclease activity"/>
    <property type="evidence" value="ECO:0007669"/>
    <property type="project" value="UniProtKB-KW"/>
</dbReference>
<dbReference type="AlphaFoldDB" id="A0A9D1PUP0"/>
<dbReference type="GO" id="GO:0032300">
    <property type="term" value="C:mismatch repair complex"/>
    <property type="evidence" value="ECO:0007669"/>
    <property type="project" value="InterPro"/>
</dbReference>
<gene>
    <name evidence="5 8" type="primary">mutL</name>
    <name evidence="8" type="ORF">IAB12_03965</name>
</gene>
<reference evidence="8" key="2">
    <citation type="submission" date="2021-04" db="EMBL/GenBank/DDBJ databases">
        <authorList>
            <person name="Gilroy R."/>
        </authorList>
    </citation>
    <scope>NUCLEOTIDE SEQUENCE</scope>
    <source>
        <strain evidence="8">Gambia11-129</strain>
    </source>
</reference>
<dbReference type="InterPro" id="IPR042121">
    <property type="entry name" value="MutL_C_regsub"/>
</dbReference>
<dbReference type="InterPro" id="IPR037198">
    <property type="entry name" value="MutL_C_sf"/>
</dbReference>
<dbReference type="Gene3D" id="3.30.1540.20">
    <property type="entry name" value="MutL, C-terminal domain, dimerisation subdomain"/>
    <property type="match status" value="1"/>
</dbReference>
<dbReference type="CDD" id="cd16926">
    <property type="entry name" value="HATPase_MutL-MLH-PMS-like"/>
    <property type="match status" value="1"/>
</dbReference>
<dbReference type="InterPro" id="IPR020568">
    <property type="entry name" value="Ribosomal_Su5_D2-typ_SF"/>
</dbReference>
<dbReference type="FunFam" id="3.30.565.10:FF:000003">
    <property type="entry name" value="DNA mismatch repair endonuclease MutL"/>
    <property type="match status" value="1"/>
</dbReference>
<dbReference type="NCBIfam" id="TIGR00585">
    <property type="entry name" value="mutl"/>
    <property type="match status" value="1"/>
</dbReference>
<dbReference type="InterPro" id="IPR014721">
    <property type="entry name" value="Ribsml_uS5_D2-typ_fold_subgr"/>
</dbReference>
<dbReference type="GO" id="GO:0006298">
    <property type="term" value="P:mismatch repair"/>
    <property type="evidence" value="ECO:0007669"/>
    <property type="project" value="UniProtKB-UniRule"/>
</dbReference>
<evidence type="ECO:0000259" key="7">
    <source>
        <dbReference type="SMART" id="SM01340"/>
    </source>
</evidence>
<keyword evidence="3 5" id="KW-0227">DNA damage</keyword>
<dbReference type="InterPro" id="IPR002099">
    <property type="entry name" value="MutL/Mlh/PMS"/>
</dbReference>
<reference evidence="8" key="1">
    <citation type="journal article" date="2021" name="PeerJ">
        <title>Extensive microbial diversity within the chicken gut microbiome revealed by metagenomics and culture.</title>
        <authorList>
            <person name="Gilroy R."/>
            <person name="Ravi A."/>
            <person name="Getino M."/>
            <person name="Pursley I."/>
            <person name="Horton D.L."/>
            <person name="Alikhan N.F."/>
            <person name="Baker D."/>
            <person name="Gharbi K."/>
            <person name="Hall N."/>
            <person name="Watson M."/>
            <person name="Adriaenssens E.M."/>
            <person name="Foster-Nyarko E."/>
            <person name="Jarju S."/>
            <person name="Secka A."/>
            <person name="Antonio M."/>
            <person name="Oren A."/>
            <person name="Chaudhuri R.R."/>
            <person name="La Ragione R."/>
            <person name="Hildebrand F."/>
            <person name="Pallen M.J."/>
        </authorList>
    </citation>
    <scope>NUCLEOTIDE SEQUENCE</scope>
    <source>
        <strain evidence="8">Gambia11-129</strain>
    </source>
</reference>
<protein>
    <recommendedName>
        <fullName evidence="2 5">DNA mismatch repair protein MutL</fullName>
    </recommendedName>
</protein>
<organism evidence="8 9">
    <name type="scientific">Candidatus Ornithospirochaeta avicola</name>
    <dbReference type="NCBI Taxonomy" id="2840896"/>
    <lineage>
        <taxon>Bacteria</taxon>
        <taxon>Pseudomonadati</taxon>
        <taxon>Spirochaetota</taxon>
        <taxon>Spirochaetia</taxon>
        <taxon>Spirochaetales</taxon>
        <taxon>Spirochaetaceae</taxon>
        <taxon>Spirochaetaceae incertae sedis</taxon>
        <taxon>Candidatus Ornithospirochaeta</taxon>
    </lineage>
</organism>
<dbReference type="Proteomes" id="UP000823936">
    <property type="component" value="Unassembled WGS sequence"/>
</dbReference>
<name>A0A9D1PUP0_9SPIO</name>
<feature type="domain" description="DNA mismatch repair protein S5" evidence="7">
    <location>
        <begin position="212"/>
        <end position="329"/>
    </location>
</feature>
<dbReference type="InterPro" id="IPR036890">
    <property type="entry name" value="HATPase_C_sf"/>
</dbReference>
<evidence type="ECO:0000313" key="8">
    <source>
        <dbReference type="EMBL" id="HIV98917.1"/>
    </source>
</evidence>
<comment type="similarity">
    <text evidence="1 5">Belongs to the DNA mismatch repair MutL/HexB family.</text>
</comment>
<dbReference type="SUPFAM" id="SSF54211">
    <property type="entry name" value="Ribosomal protein S5 domain 2-like"/>
    <property type="match status" value="1"/>
</dbReference>
<evidence type="ECO:0000313" key="9">
    <source>
        <dbReference type="Proteomes" id="UP000823936"/>
    </source>
</evidence>
<dbReference type="SMART" id="SM01340">
    <property type="entry name" value="DNA_mis_repair"/>
    <property type="match status" value="1"/>
</dbReference>
<evidence type="ECO:0000256" key="4">
    <source>
        <dbReference type="ARBA" id="ARBA00023204"/>
    </source>
</evidence>
<keyword evidence="8" id="KW-0255">Endonuclease</keyword>
<keyword evidence="8" id="KW-0378">Hydrolase</keyword>
<dbReference type="Pfam" id="PF01119">
    <property type="entry name" value="DNA_mis_repair"/>
    <property type="match status" value="1"/>
</dbReference>
<evidence type="ECO:0000256" key="2">
    <source>
        <dbReference type="ARBA" id="ARBA00021975"/>
    </source>
</evidence>
<dbReference type="PROSITE" id="PS00058">
    <property type="entry name" value="DNA_MISMATCH_REPAIR_1"/>
    <property type="match status" value="1"/>
</dbReference>
<dbReference type="InterPro" id="IPR038973">
    <property type="entry name" value="MutL/Mlh/Pms-like"/>
</dbReference>
<dbReference type="Gene3D" id="3.30.230.10">
    <property type="match status" value="1"/>
</dbReference>
<dbReference type="PANTHER" id="PTHR10073:SF12">
    <property type="entry name" value="DNA MISMATCH REPAIR PROTEIN MLH1"/>
    <property type="match status" value="1"/>
</dbReference>
<dbReference type="SUPFAM" id="SSF118116">
    <property type="entry name" value="DNA mismatch repair protein MutL"/>
    <property type="match status" value="1"/>
</dbReference>
<dbReference type="Pfam" id="PF08676">
    <property type="entry name" value="MutL_C"/>
    <property type="match status" value="1"/>
</dbReference>
<proteinExistence type="inferred from homology"/>
<dbReference type="HAMAP" id="MF_00149">
    <property type="entry name" value="DNA_mis_repair"/>
    <property type="match status" value="1"/>
</dbReference>
<comment type="function">
    <text evidence="5">This protein is involved in the repair of mismatches in DNA. It is required for dam-dependent methyl-directed DNA mismatch repair. May act as a 'molecular matchmaker', a protein that promotes the formation of a stable complex between two or more DNA-binding proteins in an ATP-dependent manner without itself being part of a final effector complex.</text>
</comment>
<feature type="domain" description="MutL C-terminal dimerisation" evidence="6">
    <location>
        <begin position="427"/>
        <end position="557"/>
    </location>
</feature>
<dbReference type="GO" id="GO:0030983">
    <property type="term" value="F:mismatched DNA binding"/>
    <property type="evidence" value="ECO:0007669"/>
    <property type="project" value="InterPro"/>
</dbReference>
<evidence type="ECO:0000259" key="6">
    <source>
        <dbReference type="SMART" id="SM00853"/>
    </source>
</evidence>
<keyword evidence="4 5" id="KW-0234">DNA repair</keyword>
<dbReference type="InterPro" id="IPR042120">
    <property type="entry name" value="MutL_C_dimsub"/>
</dbReference>
<dbReference type="InterPro" id="IPR020667">
    <property type="entry name" value="DNA_mismatch_repair_MutL"/>
</dbReference>
<dbReference type="Gene3D" id="3.30.1370.100">
    <property type="entry name" value="MutL, C-terminal domain, regulatory subdomain"/>
    <property type="match status" value="1"/>
</dbReference>
<dbReference type="CDD" id="cd00782">
    <property type="entry name" value="MutL_Trans"/>
    <property type="match status" value="1"/>
</dbReference>
<dbReference type="InterPro" id="IPR014790">
    <property type="entry name" value="MutL_C"/>
</dbReference>
<sequence length="600" mass="68193">MGKINILDSLVASRIAAGEVVERPESILREFLDNALDSGAENITCSIEGGGIDEVSVQDDGEGIKKADLSLIANDHATSKIKTGDDLYNITTLGFRGEALYSISAVSRLTISSFDSDEEKANEIVIDNLSRSEIMPSALEKGTRVKSEDLFAYLPARRAFLKRPQTESSLCQKTFISKALPFFDRSFWFYSDGALKVRFEKCQSLKERMMMLYRPMGIADADVLHLRTKSDDFTIDIIAGNSGVKRSDRKEIRIYVNNRQVDEYSLLQAVIYGYGELLPGGTFPVAAVFINDKAELVDFNIHPAKKEVKIRNIGDIHHAIVLLIQNGIERKIPKISLKEEQSPLLFDNDSYIRTGSENKDRSHFFEHRENYRSFMPHQKSTKMEEKAARTTERPEDPSWIEQARELKKIKDEKKENEEENKEIEFEYIGQAFNLFLIFTSGDELYFLDQHAAHERILYEEIKAKKNIQKLLIPLALDLEKDAESFLEKNIEIYSSIGIKIEKKDGKFFITELPSSMRCTEDRIVSYIESTVADEKKIEADIFAIVACKAAIKQGDEIDRYTAESLIEKTLLLDSPSCPHGRTFLAKISDDELKRLVGRTK</sequence>